<accession>A0A3S1A0H8</accession>
<sequence length="1153" mass="127970">MCLNFLCDQLVKTAGCRLDLDLCGLSLNPTKSRQAPVVLDETRLIIHPFSIDREPVPDSSTENFALEAPTTCENAQRLLRGLQLPRPILLEGSPGVGKTSLVAAVARLARKTLVRINLSEQTDVTDLFGADLPVEGEEGGRFAWRDGPFLQALKAGHWVVFDELNLASQSVLEGLNACFDHRAEVYIPELGKKFSINHTMVRIFACQNPLSQGGGRKGLPRSFLNRFSQVYVEPLGRADLIFISRTMYPDLPQEMLTAMVDFNSKLHEETMVKKLWGSKGSPWEFNLRDLFRWCDLLQANQTPQTFNPGEYVGLVYKDRMRSAHDKAKVEELYSACMGRDWPLYQAPRRVFRGQAFVQAGHSFLARGKADHHPIHRRSEGELLLLHHCLEPLESLMKCVEMGWLATLVGPQSCGKTSLVRLLAQMTGQALSVLPMNSTMDTTELLGGFEQCDLWRHVKRVARQVEAAVRTAQRHCLVAMEPRHQVEAAGLERDWSEYLALSSSAEGLAHQEVFTLLRSHVQQLQTVLHHIDAIPTMDSTMDSDLHGINAELKSLKEAVDNMKPGAGGGAFEWVDSVLVTALKSGHWLLVDNVNFCSASVLDRLNALLEPNGVLTINERGTVDGLIPTVRPHPNFRLFFAMDPKFGEISRAMRNRGIEIYMLGEDEGHPYSQRDIFSMLQNCSGLADETLCDWLFGLHEDLKARTSWADRPVLADLLQAGHVTASLLDRGVDRKEALSHATDDVYVSHRRNVVSKRDTKAVICDHLTRLPALSSSSGNDLMSLARPWPEDSGQLAVVKEQGRLLLAIVRDIQASQATQDPLLYKTRLQAAAQIFAALQSERSWQLSLAWLESLHSPLGRLLSIMGSGSSADLVPGSAAQGMDVDTVKLGNKGSNSDVAIQAFQTTMNLAAGCLKHVFEGEIWPKLKSSLATMFEPCQANGRAAALMSEQAWDLNQNPLATRRVGVMLMTEMRSIGNNKTQEEALCQAGKLIQRLQLSQLSFMVAESLKEKVELLEATRLKSGKRRSGGGQLHPALGVISLLLSQLSEHLPTMVTQLEDAAVSRLAEVPHDLLWFARLADVSAAWPDSHREVFHAHLALHWHWAESKLAQILALGQRESPRLHVALEEVRRHLSAEGTGQLAKLFTRAWTQHGHP</sequence>
<evidence type="ECO:0000259" key="3">
    <source>
        <dbReference type="Pfam" id="PF07728"/>
    </source>
</evidence>
<dbReference type="GO" id="GO:0000055">
    <property type="term" value="P:ribosomal large subunit export from nucleus"/>
    <property type="evidence" value="ECO:0007669"/>
    <property type="project" value="TreeGrafter"/>
</dbReference>
<comment type="caution">
    <text evidence="5">The sequence shown here is derived from an EMBL/GenBank/DDBJ whole genome shotgun (WGS) entry which is preliminary data.</text>
</comment>
<name>A0A3S1A0H8_ELYCH</name>
<dbReference type="InterPro" id="IPR040848">
    <property type="entry name" value="AAA_lid_7"/>
</dbReference>
<dbReference type="AlphaFoldDB" id="A0A3S1A0H8"/>
<gene>
    <name evidence="5" type="ORF">EGW08_001512</name>
</gene>
<dbReference type="Pfam" id="PF07728">
    <property type="entry name" value="AAA_5"/>
    <property type="match status" value="2"/>
</dbReference>
<protein>
    <recommendedName>
        <fullName evidence="7">AAA+ ATPase domain-containing protein</fullName>
    </recommendedName>
</protein>
<evidence type="ECO:0000313" key="5">
    <source>
        <dbReference type="EMBL" id="RUS90708.1"/>
    </source>
</evidence>
<reference evidence="5 6" key="1">
    <citation type="submission" date="2019-01" db="EMBL/GenBank/DDBJ databases">
        <title>A draft genome assembly of the solar-powered sea slug Elysia chlorotica.</title>
        <authorList>
            <person name="Cai H."/>
            <person name="Li Q."/>
            <person name="Fang X."/>
            <person name="Li J."/>
            <person name="Curtis N.E."/>
            <person name="Altenburger A."/>
            <person name="Shibata T."/>
            <person name="Feng M."/>
            <person name="Maeda T."/>
            <person name="Schwartz J.A."/>
            <person name="Shigenobu S."/>
            <person name="Lundholm N."/>
            <person name="Nishiyama T."/>
            <person name="Yang H."/>
            <person name="Hasebe M."/>
            <person name="Li S."/>
            <person name="Pierce S.K."/>
            <person name="Wang J."/>
        </authorList>
    </citation>
    <scope>NUCLEOTIDE SEQUENCE [LARGE SCALE GENOMIC DNA]</scope>
    <source>
        <strain evidence="5">EC2010</strain>
        <tissue evidence="5">Whole organism of an adult</tissue>
    </source>
</reference>
<proteinExistence type="predicted"/>
<dbReference type="Pfam" id="PF17867">
    <property type="entry name" value="AAA_lid_7"/>
    <property type="match status" value="1"/>
</dbReference>
<dbReference type="GO" id="GO:0030687">
    <property type="term" value="C:preribosome, large subunit precursor"/>
    <property type="evidence" value="ECO:0007669"/>
    <property type="project" value="TreeGrafter"/>
</dbReference>
<evidence type="ECO:0000259" key="4">
    <source>
        <dbReference type="Pfam" id="PF17867"/>
    </source>
</evidence>
<dbReference type="InterPro" id="IPR011704">
    <property type="entry name" value="ATPase_dyneun-rel_AAA"/>
</dbReference>
<evidence type="ECO:0008006" key="7">
    <source>
        <dbReference type="Google" id="ProtNLM"/>
    </source>
</evidence>
<dbReference type="CDD" id="cd00009">
    <property type="entry name" value="AAA"/>
    <property type="match status" value="1"/>
</dbReference>
<dbReference type="STRING" id="188477.A0A3S1A0H8"/>
<evidence type="ECO:0000256" key="2">
    <source>
        <dbReference type="ARBA" id="ARBA00022840"/>
    </source>
</evidence>
<dbReference type="GO" id="GO:0005634">
    <property type="term" value="C:nucleus"/>
    <property type="evidence" value="ECO:0007669"/>
    <property type="project" value="TreeGrafter"/>
</dbReference>
<organism evidence="5 6">
    <name type="scientific">Elysia chlorotica</name>
    <name type="common">Eastern emerald elysia</name>
    <name type="synonym">Sea slug</name>
    <dbReference type="NCBI Taxonomy" id="188477"/>
    <lineage>
        <taxon>Eukaryota</taxon>
        <taxon>Metazoa</taxon>
        <taxon>Spiralia</taxon>
        <taxon>Lophotrochozoa</taxon>
        <taxon>Mollusca</taxon>
        <taxon>Gastropoda</taxon>
        <taxon>Heterobranchia</taxon>
        <taxon>Euthyneura</taxon>
        <taxon>Panpulmonata</taxon>
        <taxon>Sacoglossa</taxon>
        <taxon>Placobranchoidea</taxon>
        <taxon>Plakobranchidae</taxon>
        <taxon>Elysia</taxon>
    </lineage>
</organism>
<keyword evidence="1" id="KW-0547">Nucleotide-binding</keyword>
<dbReference type="EMBL" id="RQTK01000026">
    <property type="protein sequence ID" value="RUS90708.1"/>
    <property type="molecule type" value="Genomic_DNA"/>
</dbReference>
<dbReference type="GO" id="GO:0005524">
    <property type="term" value="F:ATP binding"/>
    <property type="evidence" value="ECO:0007669"/>
    <property type="project" value="UniProtKB-KW"/>
</dbReference>
<dbReference type="FunFam" id="3.40.50.300:FF:000764">
    <property type="entry name" value="Midasin"/>
    <property type="match status" value="1"/>
</dbReference>
<feature type="domain" description="ATPase dynein-related AAA" evidence="3">
    <location>
        <begin position="88"/>
        <end position="227"/>
    </location>
</feature>
<keyword evidence="2" id="KW-0067">ATP-binding</keyword>
<dbReference type="Gene3D" id="3.40.50.300">
    <property type="entry name" value="P-loop containing nucleotide triphosphate hydrolases"/>
    <property type="match status" value="2"/>
</dbReference>
<dbReference type="PANTHER" id="PTHR48103">
    <property type="entry name" value="MIDASIN-RELATED"/>
    <property type="match status" value="1"/>
</dbReference>
<dbReference type="Proteomes" id="UP000271974">
    <property type="component" value="Unassembled WGS sequence"/>
</dbReference>
<dbReference type="FunFam" id="3.40.50.300:FF:001053">
    <property type="entry name" value="Midasin"/>
    <property type="match status" value="1"/>
</dbReference>
<dbReference type="PANTHER" id="PTHR48103:SF2">
    <property type="entry name" value="MIDASIN"/>
    <property type="match status" value="1"/>
</dbReference>
<feature type="domain" description="ATPase dynein-related AAA" evidence="3">
    <location>
        <begin position="567"/>
        <end position="644"/>
    </location>
</feature>
<feature type="domain" description="Midasin AAA lid" evidence="4">
    <location>
        <begin position="239"/>
        <end position="339"/>
    </location>
</feature>
<keyword evidence="6" id="KW-1185">Reference proteome</keyword>
<dbReference type="SUPFAM" id="SSF52540">
    <property type="entry name" value="P-loop containing nucleoside triphosphate hydrolases"/>
    <property type="match status" value="2"/>
</dbReference>
<dbReference type="GO" id="GO:0000027">
    <property type="term" value="P:ribosomal large subunit assembly"/>
    <property type="evidence" value="ECO:0007669"/>
    <property type="project" value="TreeGrafter"/>
</dbReference>
<evidence type="ECO:0000313" key="6">
    <source>
        <dbReference type="Proteomes" id="UP000271974"/>
    </source>
</evidence>
<feature type="non-terminal residue" evidence="5">
    <location>
        <position position="1153"/>
    </location>
</feature>
<dbReference type="OrthoDB" id="6151809at2759"/>
<dbReference type="InterPro" id="IPR027417">
    <property type="entry name" value="P-loop_NTPase"/>
</dbReference>
<dbReference type="GO" id="GO:0016887">
    <property type="term" value="F:ATP hydrolysis activity"/>
    <property type="evidence" value="ECO:0007669"/>
    <property type="project" value="InterPro"/>
</dbReference>
<evidence type="ECO:0000256" key="1">
    <source>
        <dbReference type="ARBA" id="ARBA00022741"/>
    </source>
</evidence>